<gene>
    <name evidence="1" type="ORF">DHV72_04200</name>
</gene>
<dbReference type="Proteomes" id="UP000262210">
    <property type="component" value="Unassembled WGS sequence"/>
</dbReference>
<dbReference type="EMBL" id="DPSM01000009">
    <property type="protein sequence ID" value="HCJ99215.1"/>
    <property type="molecule type" value="Genomic_DNA"/>
</dbReference>
<dbReference type="AlphaFoldDB" id="A0A9C7QSW0"/>
<protein>
    <submittedName>
        <fullName evidence="1">Uncharacterized protein</fullName>
    </submittedName>
</protein>
<evidence type="ECO:0000313" key="1">
    <source>
        <dbReference type="EMBL" id="HCJ99215.1"/>
    </source>
</evidence>
<comment type="caution">
    <text evidence="1">The sequence shown here is derived from an EMBL/GenBank/DDBJ whole genome shotgun (WGS) entry which is preliminary data.</text>
</comment>
<proteinExistence type="predicted"/>
<sequence length="59" mass="6913">MTKARHDCRVRLLTKQEKAWFFLLCGDQPKINKLIFLIFIYRHLLALGRNEVCHQSGAA</sequence>
<reference evidence="1 2" key="1">
    <citation type="journal article" date="2018" name="Nat. Biotechnol.">
        <title>A standardized bacterial taxonomy based on genome phylogeny substantially revises the tree of life.</title>
        <authorList>
            <person name="Parks D.H."/>
            <person name="Chuvochina M."/>
            <person name="Waite D.W."/>
            <person name="Rinke C."/>
            <person name="Skarshewski A."/>
            <person name="Chaumeil P.A."/>
            <person name="Hugenholtz P."/>
        </authorList>
    </citation>
    <scope>NUCLEOTIDE SEQUENCE [LARGE SCALE GENOMIC DNA]</scope>
    <source>
        <strain evidence="1">UBA11264</strain>
    </source>
</reference>
<name>A0A9C7QSW0_9GAMM</name>
<accession>A0A9C7QSW0</accession>
<evidence type="ECO:0000313" key="2">
    <source>
        <dbReference type="Proteomes" id="UP000262210"/>
    </source>
</evidence>
<organism evidence="1 2">
    <name type="scientific">Serratia grimesii</name>
    <dbReference type="NCBI Taxonomy" id="82995"/>
    <lineage>
        <taxon>Bacteria</taxon>
        <taxon>Pseudomonadati</taxon>
        <taxon>Pseudomonadota</taxon>
        <taxon>Gammaproteobacteria</taxon>
        <taxon>Enterobacterales</taxon>
        <taxon>Yersiniaceae</taxon>
        <taxon>Serratia</taxon>
    </lineage>
</organism>